<proteinExistence type="predicted"/>
<reference evidence="1 2" key="1">
    <citation type="journal article" date="2015" name="Genome Announc.">
        <title>Expanding the biotechnology potential of lactobacilli through comparative genomics of 213 strains and associated genera.</title>
        <authorList>
            <person name="Sun Z."/>
            <person name="Harris H.M."/>
            <person name="McCann A."/>
            <person name="Guo C."/>
            <person name="Argimon S."/>
            <person name="Zhang W."/>
            <person name="Yang X."/>
            <person name="Jeffery I.B."/>
            <person name="Cooney J.C."/>
            <person name="Kagawa T.F."/>
            <person name="Liu W."/>
            <person name="Song Y."/>
            <person name="Salvetti E."/>
            <person name="Wrobel A."/>
            <person name="Rasinkangas P."/>
            <person name="Parkhill J."/>
            <person name="Rea M.C."/>
            <person name="O'Sullivan O."/>
            <person name="Ritari J."/>
            <person name="Douillard F.P."/>
            <person name="Paul Ross R."/>
            <person name="Yang R."/>
            <person name="Briner A.E."/>
            <person name="Felis G.E."/>
            <person name="de Vos W.M."/>
            <person name="Barrangou R."/>
            <person name="Klaenhammer T.R."/>
            <person name="Caufield P.W."/>
            <person name="Cui Y."/>
            <person name="Zhang H."/>
            <person name="O'Toole P.W."/>
        </authorList>
    </citation>
    <scope>NUCLEOTIDE SEQUENCE [LARGE SCALE GENOMIC DNA]</scope>
    <source>
        <strain evidence="1 2">DSM 10532</strain>
    </source>
</reference>
<protein>
    <submittedName>
        <fullName evidence="1">Uncharacterized protein</fullName>
    </submittedName>
</protein>
<evidence type="ECO:0000313" key="1">
    <source>
        <dbReference type="EMBL" id="KRL21061.1"/>
    </source>
</evidence>
<name>A0A0R1NTQ2_9LACO</name>
<dbReference type="RefSeq" id="WP_338107504.1">
    <property type="nucleotide sequence ID" value="NZ_AZEL01000050.1"/>
</dbReference>
<gene>
    <name evidence="1" type="ORF">FC37_GL001541</name>
</gene>
<dbReference type="AlphaFoldDB" id="A0A0R1NTQ2"/>
<comment type="caution">
    <text evidence="1">The sequence shown here is derived from an EMBL/GenBank/DDBJ whole genome shotgun (WGS) entry which is preliminary data.</text>
</comment>
<dbReference type="eggNOG" id="ENOG50309H6">
    <property type="taxonomic scope" value="Bacteria"/>
</dbReference>
<evidence type="ECO:0000313" key="2">
    <source>
        <dbReference type="Proteomes" id="UP000051311"/>
    </source>
</evidence>
<dbReference type="Proteomes" id="UP000051311">
    <property type="component" value="Unassembled WGS sequence"/>
</dbReference>
<dbReference type="PATRIC" id="fig|1423748.3.peg.1604"/>
<accession>A0A0R1NTQ2</accession>
<dbReference type="STRING" id="1423748.FC37_GL001541"/>
<organism evidence="1 2">
    <name type="scientific">Lactobacillus gallinarum DSM 10532 = JCM 2011</name>
    <dbReference type="NCBI Taxonomy" id="1423748"/>
    <lineage>
        <taxon>Bacteria</taxon>
        <taxon>Bacillati</taxon>
        <taxon>Bacillota</taxon>
        <taxon>Bacilli</taxon>
        <taxon>Lactobacillales</taxon>
        <taxon>Lactobacillaceae</taxon>
        <taxon>Lactobacillus</taxon>
    </lineage>
</organism>
<dbReference type="EMBL" id="AZEL01000050">
    <property type="protein sequence ID" value="KRL21061.1"/>
    <property type="molecule type" value="Genomic_DNA"/>
</dbReference>
<sequence>MKEQIIFEDFIQDREVRMYDKHFSDMDNKEEYDVYVQVFTIDNLPFSSVTGKLENIPFNYDHASTKEVVVNNVIGNFFNPVTKKYEVSDHTFVVGHIKNSNLDRDAAIEQCNELL</sequence>